<accession>A0A2P5FNI6</accession>
<reference evidence="2" key="1">
    <citation type="submission" date="2016-06" db="EMBL/GenBank/DDBJ databases">
        <title>Parallel loss of symbiosis genes in relatives of nitrogen-fixing non-legume Parasponia.</title>
        <authorList>
            <person name="Van Velzen R."/>
            <person name="Holmer R."/>
            <person name="Bu F."/>
            <person name="Rutten L."/>
            <person name="Van Zeijl A."/>
            <person name="Liu W."/>
            <person name="Santuari L."/>
            <person name="Cao Q."/>
            <person name="Sharma T."/>
            <person name="Shen D."/>
            <person name="Roswanjaya Y."/>
            <person name="Wardhani T."/>
            <person name="Kalhor M.S."/>
            <person name="Jansen J."/>
            <person name="Van den Hoogen J."/>
            <person name="Gungor B."/>
            <person name="Hartog M."/>
            <person name="Hontelez J."/>
            <person name="Verver J."/>
            <person name="Yang W.-C."/>
            <person name="Schijlen E."/>
            <person name="Repin R."/>
            <person name="Schilthuizen M."/>
            <person name="Schranz E."/>
            <person name="Heidstra R."/>
            <person name="Miyata K."/>
            <person name="Fedorova E."/>
            <person name="Kohlen W."/>
            <person name="Bisseling T."/>
            <person name="Smit S."/>
            <person name="Geurts R."/>
        </authorList>
    </citation>
    <scope>NUCLEOTIDE SEQUENCE [LARGE SCALE GENOMIC DNA]</scope>
    <source>
        <strain evidence="2">cv. RG33-2</strain>
    </source>
</reference>
<dbReference type="AlphaFoldDB" id="A0A2P5FNI6"/>
<dbReference type="EMBL" id="JXTC01000019">
    <property type="protein sequence ID" value="PON99381.1"/>
    <property type="molecule type" value="Genomic_DNA"/>
</dbReference>
<name>A0A2P5FNI6_TREOI</name>
<evidence type="ECO:0000313" key="2">
    <source>
        <dbReference type="Proteomes" id="UP000237000"/>
    </source>
</evidence>
<gene>
    <name evidence="1" type="ORF">TorRG33x02_049240</name>
</gene>
<sequence>MDLDEVARLYARLNLDEDDGPASHMNQDVFASGRDQIDLCLLGKVLGNQIANLDGLRRVLRQIWHILNSFNVEKIGLNNIFLWEIRGSSTNTFG</sequence>
<proteinExistence type="predicted"/>
<protein>
    <submittedName>
        <fullName evidence="1">Uncharacterized protein</fullName>
    </submittedName>
</protein>
<dbReference type="OrthoDB" id="1750606at2759"/>
<evidence type="ECO:0000313" key="1">
    <source>
        <dbReference type="EMBL" id="PON99381.1"/>
    </source>
</evidence>
<keyword evidence="2" id="KW-1185">Reference proteome</keyword>
<organism evidence="1 2">
    <name type="scientific">Trema orientale</name>
    <name type="common">Charcoal tree</name>
    <name type="synonym">Celtis orientalis</name>
    <dbReference type="NCBI Taxonomy" id="63057"/>
    <lineage>
        <taxon>Eukaryota</taxon>
        <taxon>Viridiplantae</taxon>
        <taxon>Streptophyta</taxon>
        <taxon>Embryophyta</taxon>
        <taxon>Tracheophyta</taxon>
        <taxon>Spermatophyta</taxon>
        <taxon>Magnoliopsida</taxon>
        <taxon>eudicotyledons</taxon>
        <taxon>Gunneridae</taxon>
        <taxon>Pentapetalae</taxon>
        <taxon>rosids</taxon>
        <taxon>fabids</taxon>
        <taxon>Rosales</taxon>
        <taxon>Cannabaceae</taxon>
        <taxon>Trema</taxon>
    </lineage>
</organism>
<dbReference type="InParanoid" id="A0A2P5FNI6"/>
<comment type="caution">
    <text evidence="1">The sequence shown here is derived from an EMBL/GenBank/DDBJ whole genome shotgun (WGS) entry which is preliminary data.</text>
</comment>
<dbReference type="Proteomes" id="UP000237000">
    <property type="component" value="Unassembled WGS sequence"/>
</dbReference>